<organism evidence="3">
    <name type="scientific">Culicoides sonorensis</name>
    <name type="common">Biting midge</name>
    <dbReference type="NCBI Taxonomy" id="179676"/>
    <lineage>
        <taxon>Eukaryota</taxon>
        <taxon>Metazoa</taxon>
        <taxon>Ecdysozoa</taxon>
        <taxon>Arthropoda</taxon>
        <taxon>Hexapoda</taxon>
        <taxon>Insecta</taxon>
        <taxon>Pterygota</taxon>
        <taxon>Neoptera</taxon>
        <taxon>Endopterygota</taxon>
        <taxon>Diptera</taxon>
        <taxon>Nematocera</taxon>
        <taxon>Chironomoidea</taxon>
        <taxon>Ceratopogonidae</taxon>
        <taxon>Ceratopogoninae</taxon>
        <taxon>Culicoides</taxon>
        <taxon>Monoculicoides</taxon>
    </lineage>
</organism>
<dbReference type="EMBL" id="UFQT01001095">
    <property type="protein sequence ID" value="SSX28894.1"/>
    <property type="molecule type" value="Genomic_DNA"/>
</dbReference>
<evidence type="ECO:0000256" key="1">
    <source>
        <dbReference type="SAM" id="MobiDB-lite"/>
    </source>
</evidence>
<gene>
    <name evidence="3" type="primary">CSON000600</name>
</gene>
<feature type="compositionally biased region" description="Basic and acidic residues" evidence="1">
    <location>
        <begin position="1048"/>
        <end position="1062"/>
    </location>
</feature>
<evidence type="ECO:0000313" key="2">
    <source>
        <dbReference type="EMBL" id="SSX08983.1"/>
    </source>
</evidence>
<feature type="region of interest" description="Disordered" evidence="1">
    <location>
        <begin position="627"/>
        <end position="646"/>
    </location>
</feature>
<protein>
    <submittedName>
        <fullName evidence="3">CSON000600 protein</fullName>
    </submittedName>
</protein>
<dbReference type="OMA" id="ENATEMC"/>
<dbReference type="EMBL" id="UFQS01001095">
    <property type="protein sequence ID" value="SSX08983.1"/>
    <property type="molecule type" value="Genomic_DNA"/>
</dbReference>
<reference evidence="3" key="2">
    <citation type="submission" date="2018-07" db="EMBL/GenBank/DDBJ databases">
        <authorList>
            <person name="Quirk P.G."/>
            <person name="Krulwich T.A."/>
        </authorList>
    </citation>
    <scope>NUCLEOTIDE SEQUENCE</scope>
</reference>
<feature type="region of interest" description="Disordered" evidence="1">
    <location>
        <begin position="1177"/>
        <end position="1245"/>
    </location>
</feature>
<sequence length="1245" mass="142873">MYPILKLRPPEKDKNTDFDLPLWKLPIYRETLLNSVILTKDNYKEMALNHMKNIAGNDSETLKLVEDIEKNDFKQKDICLDFDNCVSMLKTEILKSDNMEAVPTEMISREIEKNDAEVQTHESFMIDKFLQKMWEKRSLEIEQDDGPVSNHEMVEVELGCSNDETSKSLTNSEENLEDTAMDVESQNDYEASENQDLGCDGSDDAQNEIETTKLSNVLVDECFDSINEFLPSHIDKPNVSVTNEVKPQNSEKTPDIPTLESNVMELIPDPPKKDPFKRKLIRRTLKLKIPDDLTYLDSSVHENVAPCDESTEMTLSESQIENYINDAFPDSDVYEESFNDSEKNVFEDLSNNAHVQTIAEEPETESTCLTEPNFVSNLEPENIEEILESNNENFINDFTEKELNEITEDCIESVKLDVTDHFDDDKIESTENEPSNFKETSSQEIKTSQEICEMDQKIVIDQEIEDKIQTLLNEEQDKSETDLENLFEADECSSSAFIGNPNDFNTDNFEAHETLERKLVKITENFELLSVNIETDEMILTTPETLETCETVKIEESKQNLKIQNVESNQNIETQNLESNQMIETQNVELKQIIETQNVELYRNIETQNVELYRNIETQILESNQNFETRNLESNENLETQNVDSKQKIETQNMDSNQNRESQNVELKQILETRDVVEDNLISTVQTPDFDESKNASQESSDTKAEKNDRKMKKSPIQNEIPIVTDSPKNIEEKKFKRKLSINRIDIQSNDVPNKTKATRPIKLKRSKFVKNSDSIETTRFQEDDEKIQNRHKNTNISDEKIIENATEMCSATQINIDPDEDTTKVKEHESKCVIDGGSQELKTVEPNPDNQTIQENEIQNVDAQNVQVQNTPQFEEILFQDVGDAQQIHFQLNQVIIEEGNEPNVEETSKETFTIEIPSDGSDTDTTNEDKTLKVQDQTNHLKRKQNTQPSLNKLNLKKKRKITEVIEKINDDSETEDEVTFVPTKDPLVSKIKVAEVDIPNYNITFQPTNDLLVSSTKSVRPKRLKKCSVKLIDQKSSNKSVKKSKVNDKPMNRSQKPESSENVNVVPEIEDNIDVSTETFKKEIESVQIDDLPKIKKSSKVSFKKEIKDEMKDPLTIEPEIKKINKISAKNYKNLTDHLTLDKPEIRRSKRQKSNSTTIMTDIVIDEVSSDNETLSQVKSKTIKQQKLKRSHTEITDPGPSKIQKKSENKSLKANKTDSPQKVSTGGEIRRSVRILARHLGD</sequence>
<feature type="region of interest" description="Disordered" evidence="1">
    <location>
        <begin position="683"/>
        <end position="717"/>
    </location>
</feature>
<accession>A0A336MEX7</accession>
<feature type="region of interest" description="Disordered" evidence="1">
    <location>
        <begin position="1037"/>
        <end position="1068"/>
    </location>
</feature>
<evidence type="ECO:0000313" key="3">
    <source>
        <dbReference type="EMBL" id="SSX28894.1"/>
    </source>
</evidence>
<proteinExistence type="predicted"/>
<feature type="compositionally biased region" description="Polar residues" evidence="1">
    <location>
        <begin position="1215"/>
        <end position="1227"/>
    </location>
</feature>
<reference evidence="2" key="1">
    <citation type="submission" date="2018-04" db="EMBL/GenBank/DDBJ databases">
        <authorList>
            <person name="Go L.Y."/>
            <person name="Mitchell J.A."/>
        </authorList>
    </citation>
    <scope>NUCLEOTIDE SEQUENCE</scope>
    <source>
        <tissue evidence="2">Whole organism</tissue>
    </source>
</reference>
<dbReference type="VEuPathDB" id="VectorBase:CSON000600"/>
<dbReference type="AlphaFoldDB" id="A0A336MEX7"/>
<name>A0A336MEX7_CULSO</name>
<feature type="compositionally biased region" description="Basic residues" evidence="1">
    <location>
        <begin position="1184"/>
        <end position="1193"/>
    </location>
</feature>
<feature type="compositionally biased region" description="Basic residues" evidence="1">
    <location>
        <begin position="1235"/>
        <end position="1245"/>
    </location>
</feature>